<feature type="compositionally biased region" description="Gly residues" evidence="2">
    <location>
        <begin position="29"/>
        <end position="39"/>
    </location>
</feature>
<dbReference type="SMART" id="SM00028">
    <property type="entry name" value="TPR"/>
    <property type="match status" value="1"/>
</dbReference>
<keyword evidence="5" id="KW-1185">Reference proteome</keyword>
<feature type="region of interest" description="Disordered" evidence="2">
    <location>
        <begin position="27"/>
        <end position="74"/>
    </location>
</feature>
<feature type="chain" id="PRO_5045058413" evidence="3">
    <location>
        <begin position="29"/>
        <end position="196"/>
    </location>
</feature>
<dbReference type="EMBL" id="JAZHRV010000001">
    <property type="protein sequence ID" value="MEH2553528.1"/>
    <property type="molecule type" value="Genomic_DNA"/>
</dbReference>
<dbReference type="InterPro" id="IPR011990">
    <property type="entry name" value="TPR-like_helical_dom_sf"/>
</dbReference>
<dbReference type="RefSeq" id="WP_334478020.1">
    <property type="nucleotide sequence ID" value="NZ_JAZHRV010000001.1"/>
</dbReference>
<keyword evidence="3" id="KW-0732">Signal</keyword>
<reference evidence="4 5" key="1">
    <citation type="submission" date="2024-02" db="EMBL/GenBank/DDBJ databases">
        <title>Adaptive strategies in a cosmopolitan and abundant soil bacterium.</title>
        <authorList>
            <person name="Carini P."/>
        </authorList>
    </citation>
    <scope>NUCLEOTIDE SEQUENCE [LARGE SCALE GENOMIC DNA]</scope>
    <source>
        <strain evidence="4 5">AZCC 1608</strain>
    </source>
</reference>
<dbReference type="PROSITE" id="PS50005">
    <property type="entry name" value="TPR"/>
    <property type="match status" value="1"/>
</dbReference>
<organism evidence="4 5">
    <name type="scientific">Bradyrhizobium algeriense</name>
    <dbReference type="NCBI Taxonomy" id="634784"/>
    <lineage>
        <taxon>Bacteria</taxon>
        <taxon>Pseudomonadati</taxon>
        <taxon>Pseudomonadota</taxon>
        <taxon>Alphaproteobacteria</taxon>
        <taxon>Hyphomicrobiales</taxon>
        <taxon>Nitrobacteraceae</taxon>
        <taxon>Bradyrhizobium</taxon>
    </lineage>
</organism>
<dbReference type="Gene3D" id="1.25.40.10">
    <property type="entry name" value="Tetratricopeptide repeat domain"/>
    <property type="match status" value="1"/>
</dbReference>
<sequence length="196" mass="20860">MKSAIKLATLALFSVALIASPPSVPAFAAGGGGGGGGGDPPSASPPPPDTRSAPRSSSKSRKKPTKQSNADDAAFRQGYRAAHATIYERNDYAAAIDQLKALGHDDNAGVANLIGYSYRKLGDYKLSQTWYERALKADPNHVLTWQYYGLWQIEQGNRDQASYHLSRIAAICGTGCDEYRSLAAALEKPPGTGLVY</sequence>
<gene>
    <name evidence="4" type="ORF">V1286_001057</name>
</gene>
<evidence type="ECO:0000313" key="4">
    <source>
        <dbReference type="EMBL" id="MEH2553528.1"/>
    </source>
</evidence>
<protein>
    <submittedName>
        <fullName evidence="4">Tetratricopeptide (TPR) repeat protein</fullName>
    </submittedName>
</protein>
<name>A0ABU8B4R1_9BRAD</name>
<feature type="signal peptide" evidence="3">
    <location>
        <begin position="1"/>
        <end position="28"/>
    </location>
</feature>
<keyword evidence="1" id="KW-0802">TPR repeat</keyword>
<evidence type="ECO:0000256" key="1">
    <source>
        <dbReference type="PROSITE-ProRule" id="PRU00339"/>
    </source>
</evidence>
<proteinExistence type="predicted"/>
<dbReference type="Pfam" id="PF13181">
    <property type="entry name" value="TPR_8"/>
    <property type="match status" value="1"/>
</dbReference>
<feature type="repeat" description="TPR" evidence="1">
    <location>
        <begin position="108"/>
        <end position="141"/>
    </location>
</feature>
<dbReference type="SUPFAM" id="SSF48452">
    <property type="entry name" value="TPR-like"/>
    <property type="match status" value="1"/>
</dbReference>
<evidence type="ECO:0000256" key="2">
    <source>
        <dbReference type="SAM" id="MobiDB-lite"/>
    </source>
</evidence>
<evidence type="ECO:0000256" key="3">
    <source>
        <dbReference type="SAM" id="SignalP"/>
    </source>
</evidence>
<comment type="caution">
    <text evidence="4">The sequence shown here is derived from an EMBL/GenBank/DDBJ whole genome shotgun (WGS) entry which is preliminary data.</text>
</comment>
<evidence type="ECO:0000313" key="5">
    <source>
        <dbReference type="Proteomes" id="UP001364224"/>
    </source>
</evidence>
<dbReference type="Proteomes" id="UP001364224">
    <property type="component" value="Unassembled WGS sequence"/>
</dbReference>
<dbReference type="InterPro" id="IPR019734">
    <property type="entry name" value="TPR_rpt"/>
</dbReference>
<accession>A0ABU8B4R1</accession>